<feature type="domain" description="Response regulatory" evidence="11">
    <location>
        <begin position="3"/>
        <end position="123"/>
    </location>
</feature>
<dbReference type="InterPro" id="IPR001789">
    <property type="entry name" value="Sig_transdc_resp-reg_receiver"/>
</dbReference>
<dbReference type="Proteomes" id="UP000317422">
    <property type="component" value="Unassembled WGS sequence"/>
</dbReference>
<dbReference type="Gene3D" id="3.40.50.2300">
    <property type="match status" value="1"/>
</dbReference>
<dbReference type="Pfam" id="PF00072">
    <property type="entry name" value="Response_reg"/>
    <property type="match status" value="1"/>
</dbReference>
<keyword evidence="4 9" id="KW-0902">Two-component regulatory system</keyword>
<organism evidence="12 13">
    <name type="scientific">Haloactinospora alba</name>
    <dbReference type="NCBI Taxonomy" id="405555"/>
    <lineage>
        <taxon>Bacteria</taxon>
        <taxon>Bacillati</taxon>
        <taxon>Actinomycetota</taxon>
        <taxon>Actinomycetes</taxon>
        <taxon>Streptosporangiales</taxon>
        <taxon>Nocardiopsidaceae</taxon>
        <taxon>Haloactinospora</taxon>
    </lineage>
</organism>
<reference evidence="12 13" key="1">
    <citation type="submission" date="2019-06" db="EMBL/GenBank/DDBJ databases">
        <title>Sequencing the genomes of 1000 actinobacteria strains.</title>
        <authorList>
            <person name="Klenk H.-P."/>
        </authorList>
    </citation>
    <scope>NUCLEOTIDE SEQUENCE [LARGE SCALE GENOMIC DNA]</scope>
    <source>
        <strain evidence="12 13">DSM 45015</strain>
    </source>
</reference>
<evidence type="ECO:0000256" key="1">
    <source>
        <dbReference type="ARBA" id="ARBA00004496"/>
    </source>
</evidence>
<evidence type="ECO:0000256" key="10">
    <source>
        <dbReference type="PROSITE-ProRule" id="PRU00169"/>
    </source>
</evidence>
<dbReference type="OrthoDB" id="7187989at2"/>
<accession>A0A543NH34</accession>
<proteinExistence type="predicted"/>
<dbReference type="RefSeq" id="WP_141922413.1">
    <property type="nucleotide sequence ID" value="NZ_VFQC01000001.1"/>
</dbReference>
<dbReference type="AlphaFoldDB" id="A0A543NH34"/>
<evidence type="ECO:0000256" key="6">
    <source>
        <dbReference type="ARBA" id="ARBA00023125"/>
    </source>
</evidence>
<keyword evidence="2 9" id="KW-0963">Cytoplasm</keyword>
<keyword evidence="3 10" id="KW-0597">Phosphoprotein</keyword>
<dbReference type="PROSITE" id="PS50110">
    <property type="entry name" value="RESPONSE_REGULATORY"/>
    <property type="match status" value="1"/>
</dbReference>
<dbReference type="GO" id="GO:0000156">
    <property type="term" value="F:phosphorelay response regulator activity"/>
    <property type="evidence" value="ECO:0007669"/>
    <property type="project" value="TreeGrafter"/>
</dbReference>
<evidence type="ECO:0000313" key="13">
    <source>
        <dbReference type="Proteomes" id="UP000317422"/>
    </source>
</evidence>
<keyword evidence="13" id="KW-1185">Reference proteome</keyword>
<evidence type="ECO:0000256" key="4">
    <source>
        <dbReference type="ARBA" id="ARBA00023012"/>
    </source>
</evidence>
<feature type="modified residue" description="4-aspartylphosphate" evidence="10">
    <location>
        <position position="54"/>
    </location>
</feature>
<dbReference type="SUPFAM" id="SSF52172">
    <property type="entry name" value="CheY-like"/>
    <property type="match status" value="1"/>
</dbReference>
<dbReference type="PANTHER" id="PTHR45526:SF1">
    <property type="entry name" value="TRANSCRIPTIONAL REGULATORY PROTEIN DCUR-RELATED"/>
    <property type="match status" value="1"/>
</dbReference>
<dbReference type="EMBL" id="VFQC01000001">
    <property type="protein sequence ID" value="TQN31166.1"/>
    <property type="molecule type" value="Genomic_DNA"/>
</dbReference>
<dbReference type="GO" id="GO:0003677">
    <property type="term" value="F:DNA binding"/>
    <property type="evidence" value="ECO:0007669"/>
    <property type="project" value="UniProtKB-KW"/>
</dbReference>
<dbReference type="InterPro" id="IPR024187">
    <property type="entry name" value="Sig_transdc_resp-reg_cit/mal"/>
</dbReference>
<evidence type="ECO:0000256" key="8">
    <source>
        <dbReference type="ARBA" id="ARBA00023163"/>
    </source>
</evidence>
<dbReference type="GO" id="GO:0005737">
    <property type="term" value="C:cytoplasm"/>
    <property type="evidence" value="ECO:0007669"/>
    <property type="project" value="UniProtKB-SubCell"/>
</dbReference>
<keyword evidence="6 9" id="KW-0238">DNA-binding</keyword>
<keyword evidence="8 9" id="KW-0804">Transcription</keyword>
<dbReference type="SMART" id="SM00448">
    <property type="entry name" value="REC"/>
    <property type="match status" value="1"/>
</dbReference>
<dbReference type="InterPro" id="IPR051271">
    <property type="entry name" value="2C-system_Tx_regulators"/>
</dbReference>
<sequence>MISVLIVDDDARVARNHSDLVSSIPGFRVAGIAATGRDSLDAVAEHRPDLVLLDLFLPDLSGITVLQELRGPERPEEERVDVLVITALRDVDNVRAAMRSGVVHYLLKPFPLGSLRDQLERYRSARSKLTRIDEATQRDVDDLFGLLRPASRNELPKGMSQATARLVADTLRQAESDLSAADVAKRTGTARVTARRYLEHLCGEGRATLHMRYGSAGRPEHRYHWAE</sequence>
<evidence type="ECO:0000259" key="11">
    <source>
        <dbReference type="PROSITE" id="PS50110"/>
    </source>
</evidence>
<evidence type="ECO:0000256" key="7">
    <source>
        <dbReference type="ARBA" id="ARBA00023159"/>
    </source>
</evidence>
<evidence type="ECO:0000256" key="5">
    <source>
        <dbReference type="ARBA" id="ARBA00023015"/>
    </source>
</evidence>
<dbReference type="GO" id="GO:0003700">
    <property type="term" value="F:DNA-binding transcription factor activity"/>
    <property type="evidence" value="ECO:0007669"/>
    <property type="project" value="InterPro"/>
</dbReference>
<dbReference type="PIRSF" id="PIRSF006171">
    <property type="entry name" value="RR_citrat_malat"/>
    <property type="match status" value="1"/>
</dbReference>
<evidence type="ECO:0000256" key="9">
    <source>
        <dbReference type="PIRNR" id="PIRNR006171"/>
    </source>
</evidence>
<dbReference type="InterPro" id="IPR011006">
    <property type="entry name" value="CheY-like_superfamily"/>
</dbReference>
<keyword evidence="7 9" id="KW-0010">Activator</keyword>
<evidence type="ECO:0000256" key="2">
    <source>
        <dbReference type="ARBA" id="ARBA00022490"/>
    </source>
</evidence>
<keyword evidence="5 9" id="KW-0805">Transcription regulation</keyword>
<comment type="caution">
    <text evidence="12">The sequence shown here is derived from an EMBL/GenBank/DDBJ whole genome shotgun (WGS) entry which is preliminary data.</text>
</comment>
<comment type="subcellular location">
    <subcellularLocation>
        <location evidence="1 9">Cytoplasm</location>
    </subcellularLocation>
</comment>
<evidence type="ECO:0000313" key="12">
    <source>
        <dbReference type="EMBL" id="TQN31166.1"/>
    </source>
</evidence>
<gene>
    <name evidence="12" type="ORF">FHX37_1059</name>
</gene>
<protein>
    <recommendedName>
        <fullName evidence="9">Transcriptional regulatory protein</fullName>
    </recommendedName>
</protein>
<evidence type="ECO:0000256" key="3">
    <source>
        <dbReference type="ARBA" id="ARBA00022553"/>
    </source>
</evidence>
<name>A0A543NH34_9ACTN</name>
<dbReference type="PANTHER" id="PTHR45526">
    <property type="entry name" value="TRANSCRIPTIONAL REGULATORY PROTEIN DPIA"/>
    <property type="match status" value="1"/>
</dbReference>